<feature type="region of interest" description="Disordered" evidence="10">
    <location>
        <begin position="1557"/>
        <end position="1618"/>
    </location>
</feature>
<feature type="compositionally biased region" description="Low complexity" evidence="10">
    <location>
        <begin position="2120"/>
        <end position="2134"/>
    </location>
</feature>
<feature type="compositionally biased region" description="Polar residues" evidence="10">
    <location>
        <begin position="2182"/>
        <end position="2191"/>
    </location>
</feature>
<feature type="compositionally biased region" description="Low complexity" evidence="10">
    <location>
        <begin position="1602"/>
        <end position="1618"/>
    </location>
</feature>
<dbReference type="SMART" id="SM00233">
    <property type="entry name" value="PH"/>
    <property type="match status" value="1"/>
</dbReference>
<proteinExistence type="inferred from homology"/>
<feature type="compositionally biased region" description="Low complexity" evidence="10">
    <location>
        <begin position="2192"/>
        <end position="2204"/>
    </location>
</feature>
<dbReference type="GO" id="GO:0005737">
    <property type="term" value="C:cytoplasm"/>
    <property type="evidence" value="ECO:0007669"/>
    <property type="project" value="UniProtKB-SubCell"/>
</dbReference>
<keyword evidence="6" id="KW-0479">Metal-binding</keyword>
<feature type="compositionally biased region" description="Polar residues" evidence="10">
    <location>
        <begin position="242"/>
        <end position="252"/>
    </location>
</feature>
<feature type="region of interest" description="Disordered" evidence="10">
    <location>
        <begin position="2115"/>
        <end position="2134"/>
    </location>
</feature>
<sequence length="2284" mass="254262">MGKLQSKHGDSFVVNAFLRRGMEECERYSATEHKLKNMQAFPNGELKDGHFTDQHCPLEVVLPPEKAEGCESYLQYLHAEDGEREILRDATKAPGKKRMSLDDLECDVSVEDDNRQEWIFTLYDFDNSGKVTKEDMSSLMHTIYDVVDASVNHSCHNKSKTLRVKLTVTPEPRSHRRETGADRCHQDEGRSADKRLSSYISKGQSNEAPATEGQHYCVDENTERRNHYLDLAGIENYTSRFEGTTPAQEPQGRSSQSQSQSQSRSRSQEPEVQVIHQRRSQVISDSYNPTESRSKGTQFLKSPKGNYKGSGGNNGGSGGGKSTKCHGYHPPPQTMLHSGSAAGHGGQDVYHLPHQAQPSSHHQHPLQYSHSKRLRAKTREALSPTKAQLSPQSQPQQQPPVPPSLEREQLSAPQSPESQRLLHVLLETLKQQSRASVWSMGMVGLLVEQLHHTTPWRWGTKTDHCGWRGGAELPVEIGFLPVQIISRVKLYTKVLLGSFVGTLAPGSRAGVSNLWPLSAPLAFEAVSSMAPSSHIVGLFLALPSISVVIIKDAESLDSCIQNTLSALYRPFTATAATVLWQLFSVVERQYRGDGLRCLIDFLLPAKRILQIIQQETCVRFRGLLFHHEGWPLCIHEKVVLQLAPLHKVRLKQGDFYLQIVPLGRKTAKLVIKCLSASGQAIAEVPIAESMYGSVFTAEFLQNVTRDRNLHPLQNCLLTTGTSVYRTPWKNVVNPLFVSSTSDAIMQARCSRGGFRGQLSTCSTSGSTGTLDSHRSSRESLHSQGADSIFSEPTSPSRNHTDPSGESHSVGASDTATPIIKIEGPTKECGMGPGSGDTGGRERGPGSKMLSFSTDLSNPSPRRRLPRDSVAFENRRLFRKSYMEALQNPMSLGSSSESILEESPEHSPGLRERTVTAGSSPDTRTSSRELLSRRLGGRGWLSIDDSRPSTPLFYLQRGLRSAERRAERRSKSLERTNKAGQVKGHRERSSSGGSVNISPKKLINGYALRFGKLDVEAALPGSERRSSKEESGPCDDGISSESRQHRHSGEESRGPKAANGTAISLASNSSSQCDSSSALPKLVSGVNQELLVSGAVILPGNRDRSGRAVLQVCTRAQVWAGESCTVSDLTCLLGYYYSTLRRERRDQGLTVVIDGRRQQPVPALLSSLSELQASVPNALYSVLFLVDKEAAAKPERDINVQTETLSSLKALLKHIDQTQLTRALEGTFPYDHNHWIHFRQKIEPFASSCSAAIASLQESISTLSNSGNMKTSKEVSEVMEVQRHLMKCVLDDTRLNRLRLEGGTVLARIRKEEACENEIYRDAVDMLNALYNQVDEEVHKLVILSNKSQKQLESLLEVRTFEEQTQQIKLWFSVEGEKQLAPLESQTLSVAKIKEIRESLDLFLEESVHQQRHGLQLVKESPEFLPGSVLLDFKQHLGSILSRVERRKTQLDILTNLHEFYDSANQWMDHCQDYFHHLSLDSTGVSLSPSVVQILQDYCTEASKFSMDNFSTLNDMVLSLESPQQLQQWSTVWHQCQQTKQQLEETLSRAVAAAQDSTAVDTAAPLKTEESQIGTTEQHEHNGCVPLPGLNTPLTFEDNKPHSAGPFSKSPSSSISSSSHFTFSPDCDSKLRQSPSMFDDTDSDCTIDSTISCHSEPVYTGAARLRKQPMKKIMKKTMSYELTPRDSGHSDVSHIHGYTGVYIKGLEVANNVSAEKKLQRPDVTSPALGRSRSMSTPSRAHDRGSDGDGKKQSSKVQHIMDEMISTEREYVRSLSYIIEHYFPEMERLDWPQDLRGKRSIIFGNVEKLWDFHSQYFLKELESCAHSPLSISSCFLRHEDQFGMYALYSKNKPQSDDLLSSHGNEFFKNKQLELGDKMDLASYLLKPIQRMSKYALLLKDLIKECSQAQEQELSDLRTAEELVKFQLRHGNDLLAMDAIRGCDVNLKEQGQLRCQDEFIVWCGRRKYLRHVFLFEDLILFSKTKKIEGGYDIYIYKQSFKTAEIGMTENVGDSGLRFEIWFRRRKSQDTFILQASSAEVKAVWTAIIGKILWRQALRNREVRMQEMVSMGIGSKPFMDIKPSDAAISDRFIDYIMKGSESRTRASIAVPSFEYSTSFKRPHSTISNSSTSSSSSQSSSSLLGSLNLHLCSSPSHPHTHPYPLTGVPSFAQWPYDCIEEDELEQDTGSQPSMNIESSETSSPCASSESVTGLSALTVPGHPRIVMDSYNNNNNNHVPSSSFLCTATPPSSMASPSIFEKDEDLQPQGTKFITASKTSHVAVGLSTVV</sequence>
<dbReference type="InterPro" id="IPR052231">
    <property type="entry name" value="Rho_GEF_signaling-related"/>
</dbReference>
<dbReference type="Proteomes" id="UP000246464">
    <property type="component" value="Chromosome 1"/>
</dbReference>
<protein>
    <submittedName>
        <fullName evidence="14">Putative pleckstrin-likey domain-containing family G member 4B isoform 2</fullName>
    </submittedName>
</protein>
<dbReference type="PROSITE" id="PS50010">
    <property type="entry name" value="DH_2"/>
    <property type="match status" value="1"/>
</dbReference>
<feature type="compositionally biased region" description="Low complexity" evidence="10">
    <location>
        <begin position="352"/>
        <end position="369"/>
    </location>
</feature>
<keyword evidence="7" id="KW-0106">Calcium</keyword>
<dbReference type="InterPro" id="IPR011993">
    <property type="entry name" value="PH-like_dom_sf"/>
</dbReference>
<feature type="region of interest" description="Disordered" evidence="10">
    <location>
        <begin position="1715"/>
        <end position="1755"/>
    </location>
</feature>
<evidence type="ECO:0000259" key="13">
    <source>
        <dbReference type="PROSITE" id="PS50222"/>
    </source>
</evidence>
<keyword evidence="8" id="KW-0449">Lipoprotein</keyword>
<feature type="domain" description="DH" evidence="12">
    <location>
        <begin position="1754"/>
        <end position="1931"/>
    </location>
</feature>
<dbReference type="FunFam" id="1.10.238.10:FF:000579">
    <property type="entry name" value="NKD2, WNT signaling pathway inhibitor"/>
    <property type="match status" value="1"/>
</dbReference>
<dbReference type="EMBL" id="CP026243">
    <property type="protein sequence ID" value="AWO96706.1"/>
    <property type="molecule type" value="Genomic_DNA"/>
</dbReference>
<feature type="region of interest" description="Disordered" evidence="10">
    <location>
        <begin position="168"/>
        <end position="194"/>
    </location>
</feature>
<comment type="similarity">
    <text evidence="2">Belongs to the NKD family.</text>
</comment>
<dbReference type="PANTHER" id="PTHR45845">
    <property type="entry name" value="RHO GUANINE NUCLEOTIDE EXCHANGE FACTOR-RELATED"/>
    <property type="match status" value="1"/>
</dbReference>
<keyword evidence="15" id="KW-1185">Reference proteome</keyword>
<feature type="compositionally biased region" description="Basic and acidic residues" evidence="10">
    <location>
        <begin position="959"/>
        <end position="976"/>
    </location>
</feature>
<feature type="region of interest" description="Disordered" evidence="10">
    <location>
        <begin position="1019"/>
        <end position="1058"/>
    </location>
</feature>
<dbReference type="InterPro" id="IPR055251">
    <property type="entry name" value="SOS1_NGEF_PH"/>
</dbReference>
<evidence type="ECO:0000256" key="1">
    <source>
        <dbReference type="ARBA" id="ARBA00004496"/>
    </source>
</evidence>
<dbReference type="SMART" id="SM00325">
    <property type="entry name" value="RhoGEF"/>
    <property type="match status" value="1"/>
</dbReference>
<dbReference type="PANTHER" id="PTHR45845:SF1">
    <property type="entry name" value="PLECKSTRIN HOMOLOGY AND RHOGEF DOMAIN CONTAINING G4B"/>
    <property type="match status" value="1"/>
</dbReference>
<dbReference type="InterPro" id="IPR011992">
    <property type="entry name" value="EF-hand-dom_pair"/>
</dbReference>
<comment type="function">
    <text evidence="9">Cell autonomous antagonist of both the canonical and non-canonical Wnt signaling pathways.</text>
</comment>
<feature type="region of interest" description="Disordered" evidence="10">
    <location>
        <begin position="760"/>
        <end position="867"/>
    </location>
</feature>
<evidence type="ECO:0000256" key="2">
    <source>
        <dbReference type="ARBA" id="ARBA00007081"/>
    </source>
</evidence>
<feature type="region of interest" description="Disordered" evidence="10">
    <location>
        <begin position="242"/>
        <end position="416"/>
    </location>
</feature>
<feature type="compositionally biased region" description="Basic and acidic residues" evidence="10">
    <location>
        <begin position="1738"/>
        <end position="1750"/>
    </location>
</feature>
<dbReference type="PROSITE" id="PS00018">
    <property type="entry name" value="EF_HAND_1"/>
    <property type="match status" value="1"/>
</dbReference>
<keyword evidence="4" id="KW-0879">Wnt signaling pathway</keyword>
<accession>A0A2U9AYL1</accession>
<feature type="compositionally biased region" description="Low complexity" evidence="10">
    <location>
        <begin position="760"/>
        <end position="769"/>
    </location>
</feature>
<evidence type="ECO:0000259" key="11">
    <source>
        <dbReference type="PROSITE" id="PS50003"/>
    </source>
</evidence>
<feature type="region of interest" description="Disordered" evidence="10">
    <location>
        <begin position="2179"/>
        <end position="2204"/>
    </location>
</feature>
<evidence type="ECO:0000313" key="15">
    <source>
        <dbReference type="Proteomes" id="UP000246464"/>
    </source>
</evidence>
<evidence type="ECO:0000256" key="8">
    <source>
        <dbReference type="ARBA" id="ARBA00023288"/>
    </source>
</evidence>
<dbReference type="InterPro" id="IPR035899">
    <property type="entry name" value="DBL_dom_sf"/>
</dbReference>
<dbReference type="InterPro" id="IPR001849">
    <property type="entry name" value="PH_domain"/>
</dbReference>
<dbReference type="InterPro" id="IPR000219">
    <property type="entry name" value="DH_dom"/>
</dbReference>
<evidence type="ECO:0000256" key="4">
    <source>
        <dbReference type="ARBA" id="ARBA00022687"/>
    </source>
</evidence>
<evidence type="ECO:0000259" key="12">
    <source>
        <dbReference type="PROSITE" id="PS50010"/>
    </source>
</evidence>
<keyword evidence="5" id="KW-0519">Myristate</keyword>
<feature type="domain" description="EF-hand" evidence="13">
    <location>
        <begin position="111"/>
        <end position="146"/>
    </location>
</feature>
<feature type="compositionally biased region" description="Polar residues" evidence="10">
    <location>
        <begin position="805"/>
        <end position="815"/>
    </location>
</feature>
<feature type="compositionally biased region" description="Basic and acidic residues" evidence="10">
    <location>
        <begin position="177"/>
        <end position="194"/>
    </location>
</feature>
<dbReference type="GO" id="GO:0016055">
    <property type="term" value="P:Wnt signaling pathway"/>
    <property type="evidence" value="ECO:0007669"/>
    <property type="project" value="UniProtKB-KW"/>
</dbReference>
<organism evidence="14 15">
    <name type="scientific">Scophthalmus maximus</name>
    <name type="common">Turbot</name>
    <name type="synonym">Psetta maxima</name>
    <dbReference type="NCBI Taxonomy" id="52904"/>
    <lineage>
        <taxon>Eukaryota</taxon>
        <taxon>Metazoa</taxon>
        <taxon>Chordata</taxon>
        <taxon>Craniata</taxon>
        <taxon>Vertebrata</taxon>
        <taxon>Euteleostomi</taxon>
        <taxon>Actinopterygii</taxon>
        <taxon>Neopterygii</taxon>
        <taxon>Teleostei</taxon>
        <taxon>Neoteleostei</taxon>
        <taxon>Acanthomorphata</taxon>
        <taxon>Carangaria</taxon>
        <taxon>Pleuronectiformes</taxon>
        <taxon>Pleuronectoidei</taxon>
        <taxon>Scophthalmidae</taxon>
        <taxon>Scophthalmus</taxon>
    </lineage>
</organism>
<dbReference type="GO" id="GO:0005509">
    <property type="term" value="F:calcium ion binding"/>
    <property type="evidence" value="ECO:0007669"/>
    <property type="project" value="InterPro"/>
</dbReference>
<dbReference type="GO" id="GO:0005085">
    <property type="term" value="F:guanyl-nucleotide exchange factor activity"/>
    <property type="evidence" value="ECO:0007669"/>
    <property type="project" value="InterPro"/>
</dbReference>
<dbReference type="SUPFAM" id="SSF47473">
    <property type="entry name" value="EF-hand"/>
    <property type="match status" value="1"/>
</dbReference>
<evidence type="ECO:0000256" key="5">
    <source>
        <dbReference type="ARBA" id="ARBA00022707"/>
    </source>
</evidence>
<evidence type="ECO:0000256" key="6">
    <source>
        <dbReference type="ARBA" id="ARBA00022723"/>
    </source>
</evidence>
<reference evidence="14 15" key="1">
    <citation type="submission" date="2017-12" db="EMBL/GenBank/DDBJ databases">
        <title>Integrating genomic resources of turbot (Scophthalmus maximus) in depth evaluation of genetic and physical mapping variation across individuals.</title>
        <authorList>
            <person name="Martinez P."/>
        </authorList>
    </citation>
    <scope>NUCLEOTIDE SEQUENCE [LARGE SCALE GENOMIC DNA]</scope>
</reference>
<feature type="compositionally biased region" description="Polar residues" evidence="10">
    <location>
        <begin position="280"/>
        <end position="300"/>
    </location>
</feature>
<dbReference type="Pfam" id="PF22697">
    <property type="entry name" value="SOS1_NGEF_PH"/>
    <property type="match status" value="1"/>
</dbReference>
<evidence type="ECO:0000256" key="7">
    <source>
        <dbReference type="ARBA" id="ARBA00022837"/>
    </source>
</evidence>
<gene>
    <name evidence="14" type="ORF">SMAX5B_012189</name>
</gene>
<dbReference type="PROSITE" id="PS50222">
    <property type="entry name" value="EF_HAND_2"/>
    <property type="match status" value="1"/>
</dbReference>
<feature type="compositionally biased region" description="Basic and acidic residues" evidence="10">
    <location>
        <begin position="902"/>
        <end position="913"/>
    </location>
</feature>
<feature type="compositionally biased region" description="Basic and acidic residues" evidence="10">
    <location>
        <begin position="771"/>
        <end position="780"/>
    </location>
</feature>
<feature type="region of interest" description="Disordered" evidence="10">
    <location>
        <begin position="958"/>
        <end position="997"/>
    </location>
</feature>
<feature type="compositionally biased region" description="Low complexity" evidence="10">
    <location>
        <begin position="253"/>
        <end position="265"/>
    </location>
</feature>
<dbReference type="Pfam" id="PF00621">
    <property type="entry name" value="RhoGEF"/>
    <property type="match status" value="1"/>
</dbReference>
<evidence type="ECO:0000256" key="3">
    <source>
        <dbReference type="ARBA" id="ARBA00022490"/>
    </source>
</evidence>
<dbReference type="CDD" id="cd00160">
    <property type="entry name" value="RhoGEF"/>
    <property type="match status" value="1"/>
</dbReference>
<feature type="compositionally biased region" description="Gly residues" evidence="10">
    <location>
        <begin position="308"/>
        <end position="321"/>
    </location>
</feature>
<evidence type="ECO:0000256" key="9">
    <source>
        <dbReference type="ARBA" id="ARBA00056609"/>
    </source>
</evidence>
<keyword evidence="3" id="KW-0963">Cytoplasm</keyword>
<dbReference type="InterPro" id="IPR002048">
    <property type="entry name" value="EF_hand_dom"/>
</dbReference>
<feature type="domain" description="PH" evidence="11">
    <location>
        <begin position="1943"/>
        <end position="2050"/>
    </location>
</feature>
<dbReference type="Gene3D" id="1.10.238.10">
    <property type="entry name" value="EF-hand"/>
    <property type="match status" value="1"/>
</dbReference>
<evidence type="ECO:0000313" key="14">
    <source>
        <dbReference type="EMBL" id="AWO96706.1"/>
    </source>
</evidence>
<feature type="compositionally biased region" description="Basic and acidic residues" evidence="10">
    <location>
        <begin position="1021"/>
        <end position="1030"/>
    </location>
</feature>
<dbReference type="SUPFAM" id="SSF50729">
    <property type="entry name" value="PH domain-like"/>
    <property type="match status" value="1"/>
</dbReference>
<dbReference type="InterPro" id="IPR018247">
    <property type="entry name" value="EF_Hand_1_Ca_BS"/>
</dbReference>
<dbReference type="STRING" id="52904.ENSSMAP00000032647"/>
<dbReference type="Gene3D" id="1.20.900.10">
    <property type="entry name" value="Dbl homology (DH) domain"/>
    <property type="match status" value="1"/>
</dbReference>
<feature type="region of interest" description="Disordered" evidence="10">
    <location>
        <begin position="888"/>
        <end position="930"/>
    </location>
</feature>
<dbReference type="PROSITE" id="PS50003">
    <property type="entry name" value="PH_DOMAIN"/>
    <property type="match status" value="1"/>
</dbReference>
<evidence type="ECO:0000256" key="10">
    <source>
        <dbReference type="SAM" id="MobiDB-lite"/>
    </source>
</evidence>
<dbReference type="Gene3D" id="2.30.29.30">
    <property type="entry name" value="Pleckstrin-homology domain (PH domain)/Phosphotyrosine-binding domain (PTB)"/>
    <property type="match status" value="1"/>
</dbReference>
<name>A0A2U9AYL1_SCOMX</name>
<comment type="subcellular location">
    <subcellularLocation>
        <location evidence="1">Cytoplasm</location>
    </subcellularLocation>
</comment>
<feature type="compositionally biased region" description="Polar residues" evidence="10">
    <location>
        <begin position="781"/>
        <end position="797"/>
    </location>
</feature>
<dbReference type="CDD" id="cd13242">
    <property type="entry name" value="PH_puratrophin-1"/>
    <property type="match status" value="1"/>
</dbReference>
<dbReference type="SUPFAM" id="SSF48065">
    <property type="entry name" value="DBL homology domain (DH-domain)"/>
    <property type="match status" value="1"/>
</dbReference>